<dbReference type="Proteomes" id="UP000285642">
    <property type="component" value="Unassembled WGS sequence"/>
</dbReference>
<evidence type="ECO:0000313" key="2">
    <source>
        <dbReference type="Proteomes" id="UP000285642"/>
    </source>
</evidence>
<dbReference type="AlphaFoldDB" id="A0A413SI22"/>
<comment type="caution">
    <text evidence="1">The sequence shown here is derived from an EMBL/GenBank/DDBJ whole genome shotgun (WGS) entry which is preliminary data.</text>
</comment>
<gene>
    <name evidence="1" type="ORF">DW924_13135</name>
</gene>
<protein>
    <recommendedName>
        <fullName evidence="3">DUF3800 domain-containing protein</fullName>
    </recommendedName>
</protein>
<name>A0A413SI22_9FIRM</name>
<accession>A0A413SI22</accession>
<evidence type="ECO:0008006" key="3">
    <source>
        <dbReference type="Google" id="ProtNLM"/>
    </source>
</evidence>
<dbReference type="Pfam" id="PF12686">
    <property type="entry name" value="DUF3800"/>
    <property type="match status" value="1"/>
</dbReference>
<organism evidence="1 2">
    <name type="scientific">Dorea formicigenerans</name>
    <dbReference type="NCBI Taxonomy" id="39486"/>
    <lineage>
        <taxon>Bacteria</taxon>
        <taxon>Bacillati</taxon>
        <taxon>Bacillota</taxon>
        <taxon>Clostridia</taxon>
        <taxon>Lachnospirales</taxon>
        <taxon>Lachnospiraceae</taxon>
        <taxon>Dorea</taxon>
    </lineage>
</organism>
<dbReference type="RefSeq" id="WP_118364937.1">
    <property type="nucleotide sequence ID" value="NZ_QSFS01000016.1"/>
</dbReference>
<evidence type="ECO:0000313" key="1">
    <source>
        <dbReference type="EMBL" id="RHA67058.1"/>
    </source>
</evidence>
<dbReference type="InterPro" id="IPR024524">
    <property type="entry name" value="DUF3800"/>
</dbReference>
<proteinExistence type="predicted"/>
<reference evidence="1 2" key="1">
    <citation type="submission" date="2018-08" db="EMBL/GenBank/DDBJ databases">
        <title>A genome reference for cultivated species of the human gut microbiota.</title>
        <authorList>
            <person name="Zou Y."/>
            <person name="Xue W."/>
            <person name="Luo G."/>
        </authorList>
    </citation>
    <scope>NUCLEOTIDE SEQUENCE [LARGE SCALE GENOMIC DNA]</scope>
    <source>
        <strain evidence="1 2">AM42-8</strain>
    </source>
</reference>
<dbReference type="EMBL" id="QSFS01000016">
    <property type="protein sequence ID" value="RHA67058.1"/>
    <property type="molecule type" value="Genomic_DNA"/>
</dbReference>
<sequence>MTDEEKVDPLVAMQQDVCNMWNIDNQTKYVFYYDESNNCRKFWVDDSKQMFNTDYKADFVLAGLVRKEEDKVEASLEIFRKLLNLQTSVKELKFKTLFTKGDFLQCVKNERLFKTLSWIEQSPFYIHYTNVNNLYYTLVEIFDSIVRPDEINEFGYDYFEMKSVFYCMFKEKANTLQNLMVKYKYPNIQRKDVKVFCNELLFLLGSRREMKEKEKFLAGMLARASERGELVFLHDNEDYVMQKNYAEFYVDPIRKYQNSIHIFDEELSVHDIVQKYIAMGQYMADNYKFVDSKTDIFVQLSDIVAGILGKLFKYINSTDAYQRRKDIVTLSKIQIDNILLIDKLRSTADRENHGFLCTIGPIDEVRMVEDFFEIVKKSR</sequence>